<feature type="transmembrane region" description="Helical" evidence="1">
    <location>
        <begin position="104"/>
        <end position="120"/>
    </location>
</feature>
<keyword evidence="1" id="KW-1133">Transmembrane helix</keyword>
<dbReference type="EMBL" id="JADUNP010000003">
    <property type="protein sequence ID" value="MBH1651052.1"/>
    <property type="molecule type" value="Genomic_DNA"/>
</dbReference>
<gene>
    <name evidence="2" type="ORF">I5U67_02565</name>
</gene>
<proteinExistence type="predicted"/>
<evidence type="ECO:0000313" key="3">
    <source>
        <dbReference type="Proteomes" id="UP000625930"/>
    </source>
</evidence>
<protein>
    <submittedName>
        <fullName evidence="2">DUF1453 domain-containing protein</fullName>
    </submittedName>
</protein>
<feature type="transmembrane region" description="Helical" evidence="1">
    <location>
        <begin position="40"/>
        <end position="60"/>
    </location>
</feature>
<dbReference type="InterPro" id="IPR046730">
    <property type="entry name" value="DUF6622"/>
</dbReference>
<dbReference type="Proteomes" id="UP000625930">
    <property type="component" value="Unassembled WGS sequence"/>
</dbReference>
<comment type="caution">
    <text evidence="2">The sequence shown here is derived from an EMBL/GenBank/DDBJ whole genome shotgun (WGS) entry which is preliminary data.</text>
</comment>
<reference evidence="2" key="1">
    <citation type="submission" date="2020-11" db="EMBL/GenBank/DDBJ databases">
        <title>Enhanced detection system for hospital associated transmission using whole genome sequencing surveillance.</title>
        <authorList>
            <person name="Harrison L.H."/>
            <person name="Van Tyne D."/>
            <person name="Marsh J.W."/>
            <person name="Griffith M.P."/>
            <person name="Snyder D.J."/>
            <person name="Cooper V.S."/>
            <person name="Mustapha M."/>
        </authorList>
    </citation>
    <scope>NUCLEOTIDE SEQUENCE</scope>
    <source>
        <strain evidence="2">STEN00091</strain>
    </source>
</reference>
<feature type="transmembrane region" description="Helical" evidence="1">
    <location>
        <begin position="12"/>
        <end position="28"/>
    </location>
</feature>
<name>A0AA89WKV8_STEMA</name>
<keyword evidence="1" id="KW-0812">Transmembrane</keyword>
<keyword evidence="1" id="KW-0472">Membrane</keyword>
<accession>A0AA89WKV8</accession>
<sequence>MNMLQQLTSQTPIWVWLLLAFLVTRGVVAMKPGETSLQKLAIVPVLFAGWGAWSISHRFGASLTAWGEWLAGIGTGGALGWLLLGHVKLTLDGATGKLWRNADFSLLPLLLITFLVKYGFEVASAVSPSLAVNAGFSAAYLLLAGGFTGIFVGKYCRYLASLRLDAAGKGVGGAGWNQLHRDASH</sequence>
<organism evidence="2 3">
    <name type="scientific">Stenotrophomonas maltophilia</name>
    <name type="common">Pseudomonas maltophilia</name>
    <name type="synonym">Xanthomonas maltophilia</name>
    <dbReference type="NCBI Taxonomy" id="40324"/>
    <lineage>
        <taxon>Bacteria</taxon>
        <taxon>Pseudomonadati</taxon>
        <taxon>Pseudomonadota</taxon>
        <taxon>Gammaproteobacteria</taxon>
        <taxon>Lysobacterales</taxon>
        <taxon>Lysobacteraceae</taxon>
        <taxon>Stenotrophomonas</taxon>
        <taxon>Stenotrophomonas maltophilia group</taxon>
    </lineage>
</organism>
<feature type="transmembrane region" description="Helical" evidence="1">
    <location>
        <begin position="66"/>
        <end position="84"/>
    </location>
</feature>
<evidence type="ECO:0000313" key="2">
    <source>
        <dbReference type="EMBL" id="MBH1651052.1"/>
    </source>
</evidence>
<dbReference type="Pfam" id="PF20327">
    <property type="entry name" value="DUF6622"/>
    <property type="match status" value="1"/>
</dbReference>
<feature type="transmembrane region" description="Helical" evidence="1">
    <location>
        <begin position="132"/>
        <end position="153"/>
    </location>
</feature>
<dbReference type="AlphaFoldDB" id="A0AA89WKV8"/>
<evidence type="ECO:0000256" key="1">
    <source>
        <dbReference type="SAM" id="Phobius"/>
    </source>
</evidence>